<feature type="domain" description="DUF5117" evidence="4">
    <location>
        <begin position="80"/>
        <end position="272"/>
    </location>
</feature>
<dbReference type="Pfam" id="PF16313">
    <property type="entry name" value="DUF4953"/>
    <property type="match status" value="1"/>
</dbReference>
<dbReference type="SUPFAM" id="SSF55486">
    <property type="entry name" value="Metalloproteases ('zincins'), catalytic domain"/>
    <property type="match status" value="1"/>
</dbReference>
<dbReference type="Gene3D" id="3.40.390.10">
    <property type="entry name" value="Collagenase (Catalytic Domain)"/>
    <property type="match status" value="1"/>
</dbReference>
<dbReference type="Pfam" id="PF17148">
    <property type="entry name" value="DUF5117"/>
    <property type="match status" value="1"/>
</dbReference>
<gene>
    <name evidence="6" type="ORF">K4G66_07135</name>
</gene>
<protein>
    <submittedName>
        <fullName evidence="6">Zinc-dependent metalloprotease</fullName>
    </submittedName>
</protein>
<feature type="domain" description="DUF5118" evidence="5">
    <location>
        <begin position="25"/>
        <end position="69"/>
    </location>
</feature>
<dbReference type="GO" id="GO:0008237">
    <property type="term" value="F:metallopeptidase activity"/>
    <property type="evidence" value="ECO:0007669"/>
    <property type="project" value="UniProtKB-KW"/>
</dbReference>
<keyword evidence="6" id="KW-0482">Metalloprotease</keyword>
<dbReference type="InterPro" id="IPR034032">
    <property type="entry name" value="Zn_MMP-like_bac"/>
</dbReference>
<proteinExistence type="predicted"/>
<feature type="signal peptide" evidence="2">
    <location>
        <begin position="1"/>
        <end position="20"/>
    </location>
</feature>
<dbReference type="PANTHER" id="PTHR38478:SF1">
    <property type="entry name" value="ZINC DEPENDENT METALLOPROTEASE DOMAIN LIPOPROTEIN"/>
    <property type="match status" value="1"/>
</dbReference>
<dbReference type="CDD" id="cd04276">
    <property type="entry name" value="ZnMc_MMP_like_2"/>
    <property type="match status" value="1"/>
</dbReference>
<dbReference type="Pfam" id="PF17162">
    <property type="entry name" value="DUF5118"/>
    <property type="match status" value="1"/>
</dbReference>
<organism evidence="6">
    <name type="scientific">Roseihalotalea indica</name>
    <dbReference type="NCBI Taxonomy" id="2867963"/>
    <lineage>
        <taxon>Bacteria</taxon>
        <taxon>Pseudomonadati</taxon>
        <taxon>Bacteroidota</taxon>
        <taxon>Cytophagia</taxon>
        <taxon>Cytophagales</taxon>
        <taxon>Catalimonadaceae</taxon>
        <taxon>Roseihalotalea</taxon>
    </lineage>
</organism>
<dbReference type="EMBL" id="CP120682">
    <property type="protein sequence ID" value="WKN38475.1"/>
    <property type="molecule type" value="Genomic_DNA"/>
</dbReference>
<evidence type="ECO:0000313" key="6">
    <source>
        <dbReference type="EMBL" id="WKN38475.1"/>
    </source>
</evidence>
<reference evidence="6" key="2">
    <citation type="journal article" date="2024" name="Antonie Van Leeuwenhoek">
        <title>Roseihalotalea indica gen. nov., sp. nov., a halophilic Bacteroidetes from mesopelagic Southwest Indian Ocean with higher carbohydrate metabolic potential.</title>
        <authorList>
            <person name="Chen B."/>
            <person name="Zhang M."/>
            <person name="Lin D."/>
            <person name="Ye J."/>
            <person name="Tang K."/>
        </authorList>
    </citation>
    <scope>NUCLEOTIDE SEQUENCE</scope>
    <source>
        <strain evidence="6">TK19036</strain>
    </source>
</reference>
<keyword evidence="6" id="KW-0645">Protease</keyword>
<dbReference type="InterPro" id="IPR024079">
    <property type="entry name" value="MetalloPept_cat_dom_sf"/>
</dbReference>
<keyword evidence="6" id="KW-0378">Hydrolase</keyword>
<feature type="region of interest" description="Disordered" evidence="1">
    <location>
        <begin position="783"/>
        <end position="809"/>
    </location>
</feature>
<evidence type="ECO:0000259" key="3">
    <source>
        <dbReference type="Pfam" id="PF16313"/>
    </source>
</evidence>
<name>A0AA49GT71_9BACT</name>
<evidence type="ECO:0000256" key="1">
    <source>
        <dbReference type="SAM" id="MobiDB-lite"/>
    </source>
</evidence>
<keyword evidence="2" id="KW-0732">Signal</keyword>
<dbReference type="InterPro" id="IPR033428">
    <property type="entry name" value="DUF5118"/>
</dbReference>
<sequence length="821" mass="92230">MTRFLLYCFVSICFLHPVFAIDTISDKTKDMEKSDGYFPFYWDATEGKIYLEIDKLDTEFLYYTTLAAGAGSNDIGLDRGRLGRPQIVEFRRIGNKVLMVEANQDYRAVSDDENEQQAVAESFAQSVAYGFTVAAEEDNRVLIDITKFVLSDAYGISDMIKGSKQGSFKVDDTRSAIYLPRSKNFPKNTEVEVTLTFTGDDAGAYLRSVSPDSKAVTVRQHHSFVELPDDDYEPRAFDPRAGYMSMQYMDYATPVDQPITKRFIRRHRLKKKDPSAPTSEAVEPIIYYMDPGAPEPIRSALMDGIRWWNQAFEAAGYENAFQVELLPEDADPMDIRYNLVQWVHRSTRGWSYGGSIYDPRTGEIIKGKVTLGSLRVRQDFLIASGLVAQYEEGEEVSDEMMKMSLQRLRQLAAHEVGHTLGLVHNYSSSFNDRASVMDYPHPKVDINDGKLDLSDAYDDGIGEWDKVAITYGYQDFPDGTDEKEALDEILEKSISDGLLFIADRDARPVGGAHPTAHLWDNGTDAIEGLEHAMEVRKIALENFSEKKVPFGEPMATLEEALVPIYLFHRYQVEAVSKLIGGLNYTYAVRGDKQEPLKIVDGRKQREAIDALLATLKPEALTIPSKTLDLLPPYPLGFDENERELFKSRTGLTFDPITAAESAADLTLGLMLNPERATRMIDYAARENGVPGFTDLTSKLIDKTFKAPRSPGYEGELQRLVERLLLNHLIQLASNENASGQARAIATLRVGDIKQLVSGQDVRDENQQAHLVFLSRQITQFENNPEDMTLPDPLSPPDGSPIGQDGPNYLPDSQWCQYNRGY</sequence>
<dbReference type="InterPro" id="IPR033413">
    <property type="entry name" value="DUF5117"/>
</dbReference>
<dbReference type="AlphaFoldDB" id="A0AA49GT71"/>
<evidence type="ECO:0000259" key="4">
    <source>
        <dbReference type="Pfam" id="PF17148"/>
    </source>
</evidence>
<dbReference type="InterPro" id="IPR032534">
    <property type="entry name" value="EcxA_zinc-bd"/>
</dbReference>
<dbReference type="PANTHER" id="PTHR38478">
    <property type="entry name" value="PEPTIDASE M1A AND M12B"/>
    <property type="match status" value="1"/>
</dbReference>
<reference evidence="6" key="1">
    <citation type="journal article" date="2023" name="Comput. Struct. Biotechnol. J.">
        <title>Discovery of a novel marine Bacteroidetes with a rich repertoire of carbohydrate-active enzymes.</title>
        <authorList>
            <person name="Chen B."/>
            <person name="Liu G."/>
            <person name="Chen Q."/>
            <person name="Wang H."/>
            <person name="Liu L."/>
            <person name="Tang K."/>
        </authorList>
    </citation>
    <scope>NUCLEOTIDE SEQUENCE</scope>
    <source>
        <strain evidence="6">TK19036</strain>
    </source>
</reference>
<feature type="chain" id="PRO_5041438452" evidence="2">
    <location>
        <begin position="21"/>
        <end position="821"/>
    </location>
</feature>
<accession>A0AA49GT71</accession>
<evidence type="ECO:0000256" key="2">
    <source>
        <dbReference type="SAM" id="SignalP"/>
    </source>
</evidence>
<feature type="domain" description="EcxA zinc-binding" evidence="3">
    <location>
        <begin position="398"/>
        <end position="708"/>
    </location>
</feature>
<evidence type="ECO:0000259" key="5">
    <source>
        <dbReference type="Pfam" id="PF17162"/>
    </source>
</evidence>